<dbReference type="Proteomes" id="UP001333110">
    <property type="component" value="Unassembled WGS sequence"/>
</dbReference>
<evidence type="ECO:0000313" key="1">
    <source>
        <dbReference type="EMBL" id="KAK4815453.1"/>
    </source>
</evidence>
<accession>A0AAN7NQV3</accession>
<gene>
    <name evidence="1" type="ORF">QYF61_002842</name>
</gene>
<name>A0AAN7NQV3_MYCAM</name>
<sequence>MHAAQKANRILGCITRSVASRSRDVIVPLYSTLVRPHLEYCVQLWSPQHKKDMELLEWVQKRATKMIRGLEHLSCEDRLRELGLFSLEKRGLQGDLSAAFQYIKGAYQKGRDFLPGPLSNKGKCKVPHLGRNSPMHQYMLGTTPLENSFAKKDLRVLVNTKLNTSQQCALAAKAANVLHCVRGSAASRWREVILALSSALVRPHLECCVQLWAPQHKTDMDICQQRASKMLKGLEHLFYGERLKEMGLFSLGKRRLREDLINVYKFLKGGIKEDGARLFSVVPSDRTREELVTNDMEKAEVLNNIFASVFNGKLSSHISQAPELQGRDWRSPTVGVPPTVGEDQVQDHQRNLNIHTSMGPNEMHPRS</sequence>
<protein>
    <submittedName>
        <fullName evidence="1">Uncharacterized protein</fullName>
    </submittedName>
</protein>
<organism evidence="1 2">
    <name type="scientific">Mycteria americana</name>
    <name type="common">Wood stork</name>
    <dbReference type="NCBI Taxonomy" id="33587"/>
    <lineage>
        <taxon>Eukaryota</taxon>
        <taxon>Metazoa</taxon>
        <taxon>Chordata</taxon>
        <taxon>Craniata</taxon>
        <taxon>Vertebrata</taxon>
        <taxon>Euteleostomi</taxon>
        <taxon>Archelosauria</taxon>
        <taxon>Archosauria</taxon>
        <taxon>Dinosauria</taxon>
        <taxon>Saurischia</taxon>
        <taxon>Theropoda</taxon>
        <taxon>Coelurosauria</taxon>
        <taxon>Aves</taxon>
        <taxon>Neognathae</taxon>
        <taxon>Neoaves</taxon>
        <taxon>Aequornithes</taxon>
        <taxon>Ciconiiformes</taxon>
        <taxon>Ciconiidae</taxon>
        <taxon>Mycteria</taxon>
    </lineage>
</organism>
<evidence type="ECO:0000313" key="2">
    <source>
        <dbReference type="Proteomes" id="UP001333110"/>
    </source>
</evidence>
<reference evidence="1 2" key="1">
    <citation type="journal article" date="2023" name="J. Hered.">
        <title>Chromosome-level genome of the wood stork (Mycteria americana) provides insight into avian chromosome evolution.</title>
        <authorList>
            <person name="Flamio R. Jr."/>
            <person name="Ramstad K.M."/>
        </authorList>
    </citation>
    <scope>NUCLEOTIDE SEQUENCE [LARGE SCALE GENOMIC DNA]</scope>
    <source>
        <strain evidence="1">JAX WOST 10</strain>
    </source>
</reference>
<keyword evidence="2" id="KW-1185">Reference proteome</keyword>
<dbReference type="PANTHER" id="PTHR33332">
    <property type="entry name" value="REVERSE TRANSCRIPTASE DOMAIN-CONTAINING PROTEIN"/>
    <property type="match status" value="1"/>
</dbReference>
<proteinExistence type="predicted"/>
<dbReference type="EMBL" id="JAUNZN010000009">
    <property type="protein sequence ID" value="KAK4815453.1"/>
    <property type="molecule type" value="Genomic_DNA"/>
</dbReference>
<dbReference type="AlphaFoldDB" id="A0AAN7NQV3"/>
<comment type="caution">
    <text evidence="1">The sequence shown here is derived from an EMBL/GenBank/DDBJ whole genome shotgun (WGS) entry which is preliminary data.</text>
</comment>